<accession>A0A382ANN5</accession>
<protein>
    <recommendedName>
        <fullName evidence="2">NAD-dependent epimerase/dehydratase domain-containing protein</fullName>
    </recommendedName>
</protein>
<gene>
    <name evidence="3" type="ORF">METZ01_LOCUS155487</name>
</gene>
<evidence type="ECO:0000256" key="1">
    <source>
        <dbReference type="ARBA" id="ARBA00007637"/>
    </source>
</evidence>
<dbReference type="InterPro" id="IPR001509">
    <property type="entry name" value="Epimerase_deHydtase"/>
</dbReference>
<reference evidence="3" key="1">
    <citation type="submission" date="2018-05" db="EMBL/GenBank/DDBJ databases">
        <authorList>
            <person name="Lanie J.A."/>
            <person name="Ng W.-L."/>
            <person name="Kazmierczak K.M."/>
            <person name="Andrzejewski T.M."/>
            <person name="Davidsen T.M."/>
            <person name="Wayne K.J."/>
            <person name="Tettelin H."/>
            <person name="Glass J.I."/>
            <person name="Rusch D."/>
            <person name="Podicherti R."/>
            <person name="Tsui H.-C.T."/>
            <person name="Winkler M.E."/>
        </authorList>
    </citation>
    <scope>NUCLEOTIDE SEQUENCE</scope>
</reference>
<organism evidence="3">
    <name type="scientific">marine metagenome</name>
    <dbReference type="NCBI Taxonomy" id="408172"/>
    <lineage>
        <taxon>unclassified sequences</taxon>
        <taxon>metagenomes</taxon>
        <taxon>ecological metagenomes</taxon>
    </lineage>
</organism>
<feature type="domain" description="NAD-dependent epimerase/dehydratase" evidence="2">
    <location>
        <begin position="4"/>
        <end position="278"/>
    </location>
</feature>
<dbReference type="SUPFAM" id="SSF51735">
    <property type="entry name" value="NAD(P)-binding Rossmann-fold domains"/>
    <property type="match status" value="1"/>
</dbReference>
<evidence type="ECO:0000313" key="3">
    <source>
        <dbReference type="EMBL" id="SVB02633.1"/>
    </source>
</evidence>
<proteinExistence type="inferred from homology"/>
<dbReference type="Pfam" id="PF01370">
    <property type="entry name" value="Epimerase"/>
    <property type="match status" value="1"/>
</dbReference>
<comment type="similarity">
    <text evidence="1">Belongs to the NAD(P)-dependent epimerase/dehydratase family.</text>
</comment>
<dbReference type="EMBL" id="UINC01025994">
    <property type="protein sequence ID" value="SVB02633.1"/>
    <property type="molecule type" value="Genomic_DNA"/>
</dbReference>
<dbReference type="AlphaFoldDB" id="A0A382ANN5"/>
<dbReference type="PANTHER" id="PTHR43000">
    <property type="entry name" value="DTDP-D-GLUCOSE 4,6-DEHYDRATASE-RELATED"/>
    <property type="match status" value="1"/>
</dbReference>
<name>A0A382ANN5_9ZZZZ</name>
<dbReference type="InterPro" id="IPR036291">
    <property type="entry name" value="NAD(P)-bd_dom_sf"/>
</dbReference>
<dbReference type="Gene3D" id="3.40.50.720">
    <property type="entry name" value="NAD(P)-binding Rossmann-like Domain"/>
    <property type="match status" value="1"/>
</dbReference>
<evidence type="ECO:0000259" key="2">
    <source>
        <dbReference type="Pfam" id="PF01370"/>
    </source>
</evidence>
<sequence>METIIVTGSLGLVGSEAVRFLTAMGLKVLGVDNDMRCEFFGDDASTEWNRKVLEEECPNYNHFSLDIRSEKDMESLFSEYNRDIKLIIHAAAQPSHDWARRAPLTDFTINANGTLNLLEKTRKHCPDAVFIYLSTNKVYGDRSNLLPLVEQETRWELKTTHPFFKNGIDESMSIDDSVHSLFGVSKAAADLLVQEYGRNFNIKTACFRGGCLTGSLHSGTELHGFLSYLMICVMRKKKYSVFGFKGKQVRDNIHSRDLVEALYSFYRNPGIGRVYNIGGGRFSNCSVLEAIALCEKITGNKMEWTYEEKNRFGDHIWWVSDCSRFKKDYPEWKCKMGIQQILEEINEGLRHRL</sequence>